<gene>
    <name evidence="2" type="ORF">H9806_01590</name>
</gene>
<dbReference type="InterPro" id="IPR010178">
    <property type="entry name" value="Lit"/>
</dbReference>
<reference evidence="2" key="2">
    <citation type="submission" date="2021-04" db="EMBL/GenBank/DDBJ databases">
        <authorList>
            <person name="Gilroy R."/>
        </authorList>
    </citation>
    <scope>NUCLEOTIDE SEQUENCE</scope>
    <source>
        <strain evidence="2">F6-686</strain>
    </source>
</reference>
<protein>
    <submittedName>
        <fullName evidence="2">TIGR01906 family membrane protein</fullName>
    </submittedName>
</protein>
<evidence type="ECO:0000256" key="1">
    <source>
        <dbReference type="SAM" id="Phobius"/>
    </source>
</evidence>
<evidence type="ECO:0000313" key="2">
    <source>
        <dbReference type="EMBL" id="MBU3827856.1"/>
    </source>
</evidence>
<feature type="transmembrane region" description="Helical" evidence="1">
    <location>
        <begin position="12"/>
        <end position="39"/>
    </location>
</feature>
<organism evidence="2 3">
    <name type="scientific">Candidatus Lactobacillus pullistercoris</name>
    <dbReference type="NCBI Taxonomy" id="2838636"/>
    <lineage>
        <taxon>Bacteria</taxon>
        <taxon>Bacillati</taxon>
        <taxon>Bacillota</taxon>
        <taxon>Bacilli</taxon>
        <taxon>Lactobacillales</taxon>
        <taxon>Lactobacillaceae</taxon>
        <taxon>Lactobacillus</taxon>
    </lineage>
</organism>
<comment type="caution">
    <text evidence="2">The sequence shown here is derived from an EMBL/GenBank/DDBJ whole genome shotgun (WGS) entry which is preliminary data.</text>
</comment>
<feature type="transmembrane region" description="Helical" evidence="1">
    <location>
        <begin position="126"/>
        <end position="151"/>
    </location>
</feature>
<feature type="transmembrane region" description="Helical" evidence="1">
    <location>
        <begin position="171"/>
        <end position="194"/>
    </location>
</feature>
<dbReference type="AlphaFoldDB" id="A0A9E2NT33"/>
<evidence type="ECO:0000313" key="3">
    <source>
        <dbReference type="Proteomes" id="UP000823844"/>
    </source>
</evidence>
<accession>A0A9E2NT33</accession>
<keyword evidence="1" id="KW-1133">Transmembrane helix</keyword>
<dbReference type="EMBL" id="JAHLFT010000022">
    <property type="protein sequence ID" value="MBU3827856.1"/>
    <property type="molecule type" value="Genomic_DNA"/>
</dbReference>
<reference evidence="2" key="1">
    <citation type="journal article" date="2021" name="PeerJ">
        <title>Extensive microbial diversity within the chicken gut microbiome revealed by metagenomics and culture.</title>
        <authorList>
            <person name="Gilroy R."/>
            <person name="Ravi A."/>
            <person name="Getino M."/>
            <person name="Pursley I."/>
            <person name="Horton D.L."/>
            <person name="Alikhan N.F."/>
            <person name="Baker D."/>
            <person name="Gharbi K."/>
            <person name="Hall N."/>
            <person name="Watson M."/>
            <person name="Adriaenssens E.M."/>
            <person name="Foster-Nyarko E."/>
            <person name="Jarju S."/>
            <person name="Secka A."/>
            <person name="Antonio M."/>
            <person name="Oren A."/>
            <person name="Chaudhuri R.R."/>
            <person name="La Ragione R."/>
            <person name="Hildebrand F."/>
            <person name="Pallen M.J."/>
        </authorList>
    </citation>
    <scope>NUCLEOTIDE SEQUENCE</scope>
    <source>
        <strain evidence="2">F6-686</strain>
    </source>
</reference>
<feature type="transmembrane region" description="Helical" evidence="1">
    <location>
        <begin position="93"/>
        <end position="111"/>
    </location>
</feature>
<proteinExistence type="predicted"/>
<dbReference type="NCBIfam" id="TIGR01906">
    <property type="entry name" value="integ_TIGR01906"/>
    <property type="match status" value="1"/>
</dbReference>
<name>A0A9E2NT33_9LACO</name>
<keyword evidence="1" id="KW-0472">Membrane</keyword>
<dbReference type="Proteomes" id="UP000823844">
    <property type="component" value="Unassembled WGS sequence"/>
</dbReference>
<dbReference type="Pfam" id="PF07314">
    <property type="entry name" value="Lit"/>
    <property type="match status" value="1"/>
</dbReference>
<sequence>MKKNLNLFQILYYFLFGISSSIVGAIIASWPLLFIFVLLQKTNELVHLSIFKVMHNYNQLMFYLLNPFKTVLKMDDFSTSKNAAEHFADCKNLFVFTFIIFIFCLIIYVIAKKTKNRTWLKLDKTWALLFLILPVVILPFAITNFDSFFVVFHHLLFSNTNWLFDPNLDPIINILTEGFFASCFAVAGIIYELFFAAKLIQK</sequence>
<keyword evidence="1" id="KW-0812">Transmembrane</keyword>